<keyword evidence="1" id="KW-1133">Transmembrane helix</keyword>
<keyword evidence="3" id="KW-1185">Reference proteome</keyword>
<protein>
    <submittedName>
        <fullName evidence="2">Organic solvent tolerance protein OstA</fullName>
    </submittedName>
</protein>
<dbReference type="InterPro" id="IPR010664">
    <property type="entry name" value="LipoPS_assembly_LptC-rel"/>
</dbReference>
<dbReference type="Pfam" id="PF06835">
    <property type="entry name" value="LptC"/>
    <property type="match status" value="1"/>
</dbReference>
<evidence type="ECO:0000313" key="3">
    <source>
        <dbReference type="Proteomes" id="UP000051681"/>
    </source>
</evidence>
<sequence length="199" mass="21054">MAARDGFYSRFVVLAKILLPLASLALLSTLFLFSDSRGPSGDLPIALNDLQERARDEVISNPRFAGASPSGDILAFEADTAQPDPVVPHMALARALRAQINLNSGTKVTFSAISGTLNTRDQVAQLTGEVLIYSSTGYTVRTDALTTQMDTVAASTDGPVQADGPAGQLTAGKMELTQDTQTGDVHLLFTNGVKLVYQP</sequence>
<feature type="transmembrane region" description="Helical" evidence="1">
    <location>
        <begin position="12"/>
        <end position="33"/>
    </location>
</feature>
<dbReference type="Gene3D" id="2.60.450.10">
    <property type="entry name" value="Lipopolysaccharide (LPS) transport protein A like domain"/>
    <property type="match status" value="1"/>
</dbReference>
<accession>A0A0N7M1V0</accession>
<keyword evidence="1" id="KW-0472">Membrane</keyword>
<keyword evidence="1" id="KW-0812">Transmembrane</keyword>
<dbReference type="STRING" id="340021.TM5383_01531"/>
<reference evidence="2 3" key="1">
    <citation type="submission" date="2015-09" db="EMBL/GenBank/DDBJ databases">
        <authorList>
            <consortium name="Swine Surveillance"/>
        </authorList>
    </citation>
    <scope>NUCLEOTIDE SEQUENCE [LARGE SCALE GENOMIC DNA]</scope>
    <source>
        <strain evidence="2 3">CECT 8383</strain>
    </source>
</reference>
<dbReference type="RefSeq" id="WP_058318449.1">
    <property type="nucleotide sequence ID" value="NZ_CYSF01000007.1"/>
</dbReference>
<dbReference type="EMBL" id="CYSF01000007">
    <property type="protein sequence ID" value="CUH84323.1"/>
    <property type="molecule type" value="Genomic_DNA"/>
</dbReference>
<proteinExistence type="predicted"/>
<name>A0A0N7M1V0_9RHOB</name>
<dbReference type="OrthoDB" id="7871110at2"/>
<evidence type="ECO:0000256" key="1">
    <source>
        <dbReference type="SAM" id="Phobius"/>
    </source>
</evidence>
<dbReference type="AlphaFoldDB" id="A0A0N7M1V0"/>
<gene>
    <name evidence="2" type="ORF">TM5383_01531</name>
</gene>
<evidence type="ECO:0000313" key="2">
    <source>
        <dbReference type="EMBL" id="CUH84323.1"/>
    </source>
</evidence>
<organism evidence="2 3">
    <name type="scientific">Thalassovita mediterranea</name>
    <dbReference type="NCBI Taxonomy" id="340021"/>
    <lineage>
        <taxon>Bacteria</taxon>
        <taxon>Pseudomonadati</taxon>
        <taxon>Pseudomonadota</taxon>
        <taxon>Alphaproteobacteria</taxon>
        <taxon>Rhodobacterales</taxon>
        <taxon>Roseobacteraceae</taxon>
        <taxon>Thalassovita</taxon>
    </lineage>
</organism>
<dbReference type="Proteomes" id="UP000051681">
    <property type="component" value="Unassembled WGS sequence"/>
</dbReference>